<dbReference type="KEGG" id="pru:PRU_2588"/>
<keyword evidence="5" id="KW-1185">Reference proteome</keyword>
<dbReference type="InterPro" id="IPR046947">
    <property type="entry name" value="LytR-like"/>
</dbReference>
<keyword evidence="2" id="KW-1133">Transmembrane helix</keyword>
<dbReference type="PANTHER" id="PTHR37299">
    <property type="entry name" value="TRANSCRIPTIONAL REGULATOR-RELATED"/>
    <property type="match status" value="1"/>
</dbReference>
<gene>
    <name evidence="4" type="ordered locus">PRU_2588</name>
</gene>
<evidence type="ECO:0000313" key="4">
    <source>
        <dbReference type="EMBL" id="ADE83266.1"/>
    </source>
</evidence>
<dbReference type="InterPro" id="IPR007492">
    <property type="entry name" value="LytTR_DNA-bd_dom"/>
</dbReference>
<dbReference type="Proteomes" id="UP000000927">
    <property type="component" value="Chromosome"/>
</dbReference>
<keyword evidence="2" id="KW-0812">Transmembrane</keyword>
<dbReference type="Pfam" id="PF04397">
    <property type="entry name" value="LytTR"/>
    <property type="match status" value="1"/>
</dbReference>
<feature type="region of interest" description="Disordered" evidence="1">
    <location>
        <begin position="179"/>
        <end position="205"/>
    </location>
</feature>
<keyword evidence="2" id="KW-0472">Membrane</keyword>
<feature type="transmembrane region" description="Helical" evidence="2">
    <location>
        <begin position="132"/>
        <end position="153"/>
    </location>
</feature>
<feature type="transmembrane region" description="Helical" evidence="2">
    <location>
        <begin position="56"/>
        <end position="81"/>
    </location>
</feature>
<protein>
    <submittedName>
        <fullName evidence="4">Transcriptional regulator</fullName>
    </submittedName>
</protein>
<dbReference type="STRING" id="264731.PRU_2588"/>
<name>D5EX94_XYLR2</name>
<evidence type="ECO:0000256" key="2">
    <source>
        <dbReference type="SAM" id="Phobius"/>
    </source>
</evidence>
<evidence type="ECO:0000313" key="5">
    <source>
        <dbReference type="Proteomes" id="UP000000927"/>
    </source>
</evidence>
<sequence>MRICLFFYSLLCIFAACMKQGRKETITTRIISTTFTVVALAVFKPFWMSDWQWQGYAHLIVLGVIGFLICMMTDIILKYVVKMPRSFKKGAEYIIRRNLRFQLINTPLVALSICLYRHFVLNEHDAGNQLSVVNFLETLAIIAFCSFAIGLYWRFKYRSKYLAIELEDTRLLNEELKKMQEPEQSLPNEAEHSVENSQPQELTLTGTTNESVTLQISDLLYIEAVGNYVRVSHLRNNQVHTDMLRATMKLMEETLESYPMIVRCHRAFMVNLGQVEQIISHSGTTQLLIKHCHESLPVSRSNMAQVRAAIQIAQPL</sequence>
<feature type="transmembrane region" description="Helical" evidence="2">
    <location>
        <begin position="101"/>
        <end position="120"/>
    </location>
</feature>
<dbReference type="eggNOG" id="COG3279">
    <property type="taxonomic scope" value="Bacteria"/>
</dbReference>
<dbReference type="SMART" id="SM00850">
    <property type="entry name" value="LytTR"/>
    <property type="match status" value="1"/>
</dbReference>
<proteinExistence type="predicted"/>
<dbReference type="AlphaFoldDB" id="D5EX94"/>
<dbReference type="HOGENOM" id="CLU_773064_0_0_10"/>
<dbReference type="EMBL" id="CP002006">
    <property type="protein sequence ID" value="ADE83266.1"/>
    <property type="molecule type" value="Genomic_DNA"/>
</dbReference>
<organism evidence="4 5">
    <name type="scientific">Xylanibacter ruminicola (strain ATCC 19189 / DSM 19721 / CIP 105475 / JCM 8958 / 23)</name>
    <name type="common">Prevotella ruminicola</name>
    <dbReference type="NCBI Taxonomy" id="264731"/>
    <lineage>
        <taxon>Bacteria</taxon>
        <taxon>Pseudomonadati</taxon>
        <taxon>Bacteroidota</taxon>
        <taxon>Bacteroidia</taxon>
        <taxon>Bacteroidales</taxon>
        <taxon>Prevotellaceae</taxon>
        <taxon>Xylanibacter</taxon>
    </lineage>
</organism>
<dbReference type="PROSITE" id="PS51257">
    <property type="entry name" value="PROKAR_LIPOPROTEIN"/>
    <property type="match status" value="1"/>
</dbReference>
<feature type="domain" description="HTH LytTR-type" evidence="3">
    <location>
        <begin position="204"/>
        <end position="312"/>
    </location>
</feature>
<evidence type="ECO:0000256" key="1">
    <source>
        <dbReference type="SAM" id="MobiDB-lite"/>
    </source>
</evidence>
<accession>D5EX94</accession>
<reference evidence="4 5" key="1">
    <citation type="journal article" date="2010" name="Microb. Ecol.">
        <title>Comparative genome analysis of Prevotella ruminicola and Prevotella bryantii: insights into their environmental niche.</title>
        <authorList>
            <consortium name="North American Consortium for Rumen Bacteria"/>
            <person name="Purushe J."/>
            <person name="Fouts D.E."/>
            <person name="Morrison M."/>
            <person name="White B.A."/>
            <person name="Mackie R.I."/>
            <person name="Coutinho P.M."/>
            <person name="Henrissat B."/>
            <person name="Nelson K.E."/>
        </authorList>
    </citation>
    <scope>NUCLEOTIDE SEQUENCE [LARGE SCALE GENOMIC DNA]</scope>
    <source>
        <strain evidence="5">ATCC 19189 / JCM 8958 / 23</strain>
    </source>
</reference>
<dbReference type="Gene3D" id="2.40.50.1020">
    <property type="entry name" value="LytTr DNA-binding domain"/>
    <property type="match status" value="1"/>
</dbReference>
<dbReference type="PROSITE" id="PS50930">
    <property type="entry name" value="HTH_LYTTR"/>
    <property type="match status" value="1"/>
</dbReference>
<dbReference type="GO" id="GO:0003677">
    <property type="term" value="F:DNA binding"/>
    <property type="evidence" value="ECO:0007669"/>
    <property type="project" value="InterPro"/>
</dbReference>
<feature type="compositionally biased region" description="Polar residues" evidence="1">
    <location>
        <begin position="195"/>
        <end position="205"/>
    </location>
</feature>
<dbReference type="GO" id="GO:0000156">
    <property type="term" value="F:phosphorelay response regulator activity"/>
    <property type="evidence" value="ECO:0007669"/>
    <property type="project" value="InterPro"/>
</dbReference>
<dbReference type="PANTHER" id="PTHR37299:SF1">
    <property type="entry name" value="STAGE 0 SPORULATION PROTEIN A HOMOLOG"/>
    <property type="match status" value="1"/>
</dbReference>
<evidence type="ECO:0000259" key="3">
    <source>
        <dbReference type="PROSITE" id="PS50930"/>
    </source>
</evidence>